<evidence type="ECO:0000256" key="9">
    <source>
        <dbReference type="ARBA" id="ARBA00032024"/>
    </source>
</evidence>
<name>A0A9E8MK58_9MICO</name>
<dbReference type="GO" id="GO:0005737">
    <property type="term" value="C:cytoplasm"/>
    <property type="evidence" value="ECO:0007669"/>
    <property type="project" value="TreeGrafter"/>
</dbReference>
<dbReference type="RefSeq" id="WP_267780812.1">
    <property type="nucleotide sequence ID" value="NZ_CP113089.1"/>
</dbReference>
<dbReference type="KEGG" id="mdb:OVN18_10920"/>
<dbReference type="Gene3D" id="1.10.1040.10">
    <property type="entry name" value="N-(1-d-carboxylethyl)-l-norvaline Dehydrogenase, domain 2"/>
    <property type="match status" value="1"/>
</dbReference>
<evidence type="ECO:0000313" key="14">
    <source>
        <dbReference type="EMBL" id="WAB81060.1"/>
    </source>
</evidence>
<evidence type="ECO:0000313" key="15">
    <source>
        <dbReference type="Proteomes" id="UP001164706"/>
    </source>
</evidence>
<protein>
    <recommendedName>
        <fullName evidence="5 11">2-dehydropantoate 2-reductase</fullName>
        <ecNumber evidence="4 11">1.1.1.169</ecNumber>
    </recommendedName>
    <alternativeName>
        <fullName evidence="9 11">Ketopantoate reductase</fullName>
    </alternativeName>
</protein>
<feature type="domain" description="Ketopantoate reductase C-terminal" evidence="13">
    <location>
        <begin position="173"/>
        <end position="320"/>
    </location>
</feature>
<dbReference type="PANTHER" id="PTHR43765:SF2">
    <property type="entry name" value="2-DEHYDROPANTOATE 2-REDUCTASE"/>
    <property type="match status" value="1"/>
</dbReference>
<evidence type="ECO:0000256" key="6">
    <source>
        <dbReference type="ARBA" id="ARBA00022655"/>
    </source>
</evidence>
<comment type="function">
    <text evidence="1 11">Catalyzes the NADPH-dependent reduction of ketopantoate into pantoic acid.</text>
</comment>
<dbReference type="SUPFAM" id="SSF48179">
    <property type="entry name" value="6-phosphogluconate dehydrogenase C-terminal domain-like"/>
    <property type="match status" value="1"/>
</dbReference>
<dbReference type="InterPro" id="IPR050838">
    <property type="entry name" value="Ketopantoate_reductase"/>
</dbReference>
<evidence type="ECO:0000256" key="4">
    <source>
        <dbReference type="ARBA" id="ARBA00013014"/>
    </source>
</evidence>
<keyword evidence="15" id="KW-1185">Reference proteome</keyword>
<comment type="pathway">
    <text evidence="2 11">Cofactor biosynthesis; (R)-pantothenate biosynthesis; (R)-pantoate from 3-methyl-2-oxobutanoate: step 2/2.</text>
</comment>
<dbReference type="InterPro" id="IPR013752">
    <property type="entry name" value="KPA_reductase"/>
</dbReference>
<keyword evidence="7 11" id="KW-0521">NADP</keyword>
<evidence type="ECO:0000259" key="13">
    <source>
        <dbReference type="Pfam" id="PF08546"/>
    </source>
</evidence>
<dbReference type="EC" id="1.1.1.169" evidence="4 11"/>
<evidence type="ECO:0000256" key="10">
    <source>
        <dbReference type="ARBA" id="ARBA00048793"/>
    </source>
</evidence>
<dbReference type="InterPro" id="IPR003710">
    <property type="entry name" value="ApbA"/>
</dbReference>
<keyword evidence="8 11" id="KW-0560">Oxidoreductase</keyword>
<dbReference type="InterPro" id="IPR036291">
    <property type="entry name" value="NAD(P)-bd_dom_sf"/>
</dbReference>
<accession>A0A9E8MK58</accession>
<dbReference type="Proteomes" id="UP001164706">
    <property type="component" value="Chromosome"/>
</dbReference>
<sequence length="342" mass="33809">MRDGRRIGVLGAGAVGGALAALLDRAGHEVLVTARGEHADALRAHGLLLTGGWGESVHPLAVVDRLPADLDLVVLATKAHDSAAALEAARECDGVPVVVVQNGLGGADAVRDALPHSPVAIGLALFAASLVGPGRIAITGPAGLTLGGDAAALAVALPLLTEALPAPVGTAGDVLGAQWTKLLVNQVNALPAITGLSVQQVVAHDALRRLLVASMRETAAVGRALGVAWATIGPVGPAAVDALLAERAAPGGSLPGEDVPRALAAGMGDEPNPASTLQSIRRGRTTEIDALNGAVVAAGGRAGIATPVNAALVALVHGVERSGAFLAPEAVVTAVERGLGDR</sequence>
<dbReference type="GO" id="GO:0015940">
    <property type="term" value="P:pantothenate biosynthetic process"/>
    <property type="evidence" value="ECO:0007669"/>
    <property type="project" value="UniProtKB-KW"/>
</dbReference>
<organism evidence="14 15">
    <name type="scientific">Microcella daejeonensis</name>
    <dbReference type="NCBI Taxonomy" id="2994971"/>
    <lineage>
        <taxon>Bacteria</taxon>
        <taxon>Bacillati</taxon>
        <taxon>Actinomycetota</taxon>
        <taxon>Actinomycetes</taxon>
        <taxon>Micrococcales</taxon>
        <taxon>Microbacteriaceae</taxon>
        <taxon>Microcella</taxon>
    </lineage>
</organism>
<evidence type="ECO:0000256" key="11">
    <source>
        <dbReference type="RuleBase" id="RU362068"/>
    </source>
</evidence>
<comment type="catalytic activity">
    <reaction evidence="10 11">
        <text>(R)-pantoate + NADP(+) = 2-dehydropantoate + NADPH + H(+)</text>
        <dbReference type="Rhea" id="RHEA:16233"/>
        <dbReference type="ChEBI" id="CHEBI:11561"/>
        <dbReference type="ChEBI" id="CHEBI:15378"/>
        <dbReference type="ChEBI" id="CHEBI:15980"/>
        <dbReference type="ChEBI" id="CHEBI:57783"/>
        <dbReference type="ChEBI" id="CHEBI:58349"/>
        <dbReference type="EC" id="1.1.1.169"/>
    </reaction>
</comment>
<reference evidence="14" key="1">
    <citation type="submission" date="2022-11" db="EMBL/GenBank/DDBJ databases">
        <title>Description of Microcella daejonensis nov. sp, isolated from riverside soil.</title>
        <authorList>
            <person name="Molina K.M."/>
            <person name="Kim S.B."/>
        </authorList>
    </citation>
    <scope>NUCLEOTIDE SEQUENCE</scope>
    <source>
        <strain evidence="14">MMS21-STM12</strain>
    </source>
</reference>
<dbReference type="InterPro" id="IPR013328">
    <property type="entry name" value="6PGD_dom2"/>
</dbReference>
<evidence type="ECO:0000256" key="8">
    <source>
        <dbReference type="ARBA" id="ARBA00023002"/>
    </source>
</evidence>
<dbReference type="SUPFAM" id="SSF51735">
    <property type="entry name" value="NAD(P)-binding Rossmann-fold domains"/>
    <property type="match status" value="1"/>
</dbReference>
<dbReference type="GO" id="GO:0008677">
    <property type="term" value="F:2-dehydropantoate 2-reductase activity"/>
    <property type="evidence" value="ECO:0007669"/>
    <property type="project" value="UniProtKB-EC"/>
</dbReference>
<evidence type="ECO:0000256" key="3">
    <source>
        <dbReference type="ARBA" id="ARBA00007870"/>
    </source>
</evidence>
<dbReference type="NCBIfam" id="TIGR00745">
    <property type="entry name" value="apbA_panE"/>
    <property type="match status" value="1"/>
</dbReference>
<evidence type="ECO:0000259" key="12">
    <source>
        <dbReference type="Pfam" id="PF02558"/>
    </source>
</evidence>
<gene>
    <name evidence="14" type="ORF">OVN18_10920</name>
</gene>
<evidence type="ECO:0000256" key="2">
    <source>
        <dbReference type="ARBA" id="ARBA00004994"/>
    </source>
</evidence>
<evidence type="ECO:0000256" key="5">
    <source>
        <dbReference type="ARBA" id="ARBA00019465"/>
    </source>
</evidence>
<comment type="similarity">
    <text evidence="3 11">Belongs to the ketopantoate reductase family.</text>
</comment>
<evidence type="ECO:0000256" key="1">
    <source>
        <dbReference type="ARBA" id="ARBA00002919"/>
    </source>
</evidence>
<dbReference type="InterPro" id="IPR013332">
    <property type="entry name" value="KPR_N"/>
</dbReference>
<dbReference type="PANTHER" id="PTHR43765">
    <property type="entry name" value="2-DEHYDROPANTOATE 2-REDUCTASE-RELATED"/>
    <property type="match status" value="1"/>
</dbReference>
<feature type="domain" description="Ketopantoate reductase N-terminal" evidence="12">
    <location>
        <begin position="7"/>
        <end position="147"/>
    </location>
</feature>
<dbReference type="InterPro" id="IPR008927">
    <property type="entry name" value="6-PGluconate_DH-like_C_sf"/>
</dbReference>
<dbReference type="Pfam" id="PF08546">
    <property type="entry name" value="ApbA_C"/>
    <property type="match status" value="1"/>
</dbReference>
<proteinExistence type="inferred from homology"/>
<evidence type="ECO:0000256" key="7">
    <source>
        <dbReference type="ARBA" id="ARBA00022857"/>
    </source>
</evidence>
<dbReference type="GO" id="GO:0050661">
    <property type="term" value="F:NADP binding"/>
    <property type="evidence" value="ECO:0007669"/>
    <property type="project" value="TreeGrafter"/>
</dbReference>
<dbReference type="Gene3D" id="3.40.50.720">
    <property type="entry name" value="NAD(P)-binding Rossmann-like Domain"/>
    <property type="match status" value="1"/>
</dbReference>
<dbReference type="Pfam" id="PF02558">
    <property type="entry name" value="ApbA"/>
    <property type="match status" value="1"/>
</dbReference>
<dbReference type="AlphaFoldDB" id="A0A9E8MK58"/>
<keyword evidence="6 11" id="KW-0566">Pantothenate biosynthesis</keyword>
<dbReference type="EMBL" id="CP113089">
    <property type="protein sequence ID" value="WAB81060.1"/>
    <property type="molecule type" value="Genomic_DNA"/>
</dbReference>